<keyword evidence="2" id="KW-1133">Transmembrane helix</keyword>
<feature type="domain" description="Trichome birefringence-like C-terminal" evidence="3">
    <location>
        <begin position="36"/>
        <end position="162"/>
    </location>
</feature>
<evidence type="ECO:0000259" key="3">
    <source>
        <dbReference type="Pfam" id="PF13839"/>
    </source>
</evidence>
<evidence type="ECO:0000313" key="4">
    <source>
        <dbReference type="EMBL" id="KAL3622096.1"/>
    </source>
</evidence>
<accession>A0ABD3BYB2</accession>
<comment type="similarity">
    <text evidence="1">Belongs to the PC-esterase family. TBL subfamily.</text>
</comment>
<evidence type="ECO:0000256" key="1">
    <source>
        <dbReference type="ARBA" id="ARBA00007727"/>
    </source>
</evidence>
<evidence type="ECO:0000313" key="5">
    <source>
        <dbReference type="Proteomes" id="UP001632038"/>
    </source>
</evidence>
<dbReference type="Pfam" id="PF13839">
    <property type="entry name" value="PC-Esterase"/>
    <property type="match status" value="1"/>
</dbReference>
<dbReference type="EMBL" id="JAVIJP010000060">
    <property type="protein sequence ID" value="KAL3622096.1"/>
    <property type="molecule type" value="Genomic_DNA"/>
</dbReference>
<name>A0ABD3BYB2_9LAMI</name>
<dbReference type="Proteomes" id="UP001632038">
    <property type="component" value="Unassembled WGS sequence"/>
</dbReference>
<organism evidence="4 5">
    <name type="scientific">Castilleja foliolosa</name>
    <dbReference type="NCBI Taxonomy" id="1961234"/>
    <lineage>
        <taxon>Eukaryota</taxon>
        <taxon>Viridiplantae</taxon>
        <taxon>Streptophyta</taxon>
        <taxon>Embryophyta</taxon>
        <taxon>Tracheophyta</taxon>
        <taxon>Spermatophyta</taxon>
        <taxon>Magnoliopsida</taxon>
        <taxon>eudicotyledons</taxon>
        <taxon>Gunneridae</taxon>
        <taxon>Pentapetalae</taxon>
        <taxon>asterids</taxon>
        <taxon>lamiids</taxon>
        <taxon>Lamiales</taxon>
        <taxon>Orobanchaceae</taxon>
        <taxon>Pedicularideae</taxon>
        <taxon>Castillejinae</taxon>
        <taxon>Castilleja</taxon>
    </lineage>
</organism>
<evidence type="ECO:0000256" key="2">
    <source>
        <dbReference type="SAM" id="Phobius"/>
    </source>
</evidence>
<dbReference type="AlphaFoldDB" id="A0ABD3BYB2"/>
<protein>
    <recommendedName>
        <fullName evidence="3">Trichome birefringence-like C-terminal domain-containing protein</fullName>
    </recommendedName>
</protein>
<dbReference type="InterPro" id="IPR026057">
    <property type="entry name" value="TBL_C"/>
</dbReference>
<proteinExistence type="inferred from homology"/>
<sequence length="171" mass="20462">MVNSFFFRFMSRVRLPLSPFFFKPPFFFFFFFCLFPLLISNNPSPSDLLHRWSRWLYLDEPDKKWSTQIDGFDYVILSSGHWFTRTYERRRVSGCRYCQIPGIGDLPMMYGYRRAFRTAFRAINGREKFNGVWNEGGDCVRRRPFGSNETIMEGVNLDFYMAQLIQSINQI</sequence>
<keyword evidence="2" id="KW-0472">Membrane</keyword>
<gene>
    <name evidence="4" type="ORF">CASFOL_033507</name>
</gene>
<reference evidence="5" key="1">
    <citation type="journal article" date="2024" name="IScience">
        <title>Strigolactones Initiate the Formation of Haustorium-like Structures in Castilleja.</title>
        <authorList>
            <person name="Buerger M."/>
            <person name="Peterson D."/>
            <person name="Chory J."/>
        </authorList>
    </citation>
    <scope>NUCLEOTIDE SEQUENCE [LARGE SCALE GENOMIC DNA]</scope>
</reference>
<comment type="caution">
    <text evidence="4">The sequence shown here is derived from an EMBL/GenBank/DDBJ whole genome shotgun (WGS) entry which is preliminary data.</text>
</comment>
<keyword evidence="5" id="KW-1185">Reference proteome</keyword>
<feature type="transmembrane region" description="Helical" evidence="2">
    <location>
        <begin position="20"/>
        <end position="39"/>
    </location>
</feature>
<keyword evidence="2" id="KW-0812">Transmembrane</keyword>